<dbReference type="PROSITE" id="PS51683">
    <property type="entry name" value="SAM_OMT_II"/>
    <property type="match status" value="1"/>
</dbReference>
<dbReference type="InterPro" id="IPR001077">
    <property type="entry name" value="COMT_C"/>
</dbReference>
<comment type="caution">
    <text evidence="6">The sequence shown here is derived from an EMBL/GenBank/DDBJ whole genome shotgun (WGS) entry which is preliminary data.</text>
</comment>
<organism evidence="6 7">
    <name type="scientific">Streptomyces litchfieldiae</name>
    <dbReference type="NCBI Taxonomy" id="3075543"/>
    <lineage>
        <taxon>Bacteria</taxon>
        <taxon>Bacillati</taxon>
        <taxon>Actinomycetota</taxon>
        <taxon>Actinomycetes</taxon>
        <taxon>Kitasatosporales</taxon>
        <taxon>Streptomycetaceae</taxon>
        <taxon>Streptomyces</taxon>
    </lineage>
</organism>
<dbReference type="InterPro" id="IPR016461">
    <property type="entry name" value="COMT-like"/>
</dbReference>
<dbReference type="Proteomes" id="UP001183246">
    <property type="component" value="Unassembled WGS sequence"/>
</dbReference>
<dbReference type="SUPFAM" id="SSF46785">
    <property type="entry name" value="Winged helix' DNA-binding domain"/>
    <property type="match status" value="1"/>
</dbReference>
<evidence type="ECO:0000256" key="3">
    <source>
        <dbReference type="ARBA" id="ARBA00022691"/>
    </source>
</evidence>
<dbReference type="SUPFAM" id="SSF53335">
    <property type="entry name" value="S-adenosyl-L-methionine-dependent methyltransferases"/>
    <property type="match status" value="1"/>
</dbReference>
<evidence type="ECO:0000313" key="6">
    <source>
        <dbReference type="EMBL" id="MDT0344427.1"/>
    </source>
</evidence>
<dbReference type="InterPro" id="IPR029063">
    <property type="entry name" value="SAM-dependent_MTases_sf"/>
</dbReference>
<feature type="domain" description="O-methyltransferase dimerisation" evidence="5">
    <location>
        <begin position="21"/>
        <end position="96"/>
    </location>
</feature>
<keyword evidence="2" id="KW-0808">Transferase</keyword>
<proteinExistence type="predicted"/>
<protein>
    <submittedName>
        <fullName evidence="6">Methyltransferase</fullName>
    </submittedName>
</protein>
<sequence>MATNEGPAAAAEARGKLGRMVFGTMAAQVVATAARFGLMDRIGDGERTAAELAEECDADPQAMHRLLRALAGLELLTEHQPGTFSATAVGALLVTDRPDSFHSFVRMFTDPAMLRAWDHLEDSVRTGRPAFADVFGTDFFGYLKQNPELSAQFNGAMSQGTRATAIAVPARYDFGRFSTVVDVGGGDGTLLAAILREHPALRGVLFDTAEGLAGAAETFRREGVGERCESVTGDFFRSVAPGGDLYLLKSVIHDWDDERAATILRHCRAALPGHGRVLLIEPVLPPVVDPATASLTYLSDLNMLVNLGGRERTRADFEDLCGRAGLTVTAVEPLPPPNAFSLIEAAPV</sequence>
<dbReference type="RefSeq" id="WP_311705548.1">
    <property type="nucleotide sequence ID" value="NZ_JAVREL010000009.1"/>
</dbReference>
<dbReference type="InterPro" id="IPR012967">
    <property type="entry name" value="COMT_dimerisation"/>
</dbReference>
<feature type="domain" description="O-methyltransferase C-terminal" evidence="4">
    <location>
        <begin position="117"/>
        <end position="326"/>
    </location>
</feature>
<keyword evidence="7" id="KW-1185">Reference proteome</keyword>
<dbReference type="EMBL" id="JAVREL010000009">
    <property type="protein sequence ID" value="MDT0344427.1"/>
    <property type="molecule type" value="Genomic_DNA"/>
</dbReference>
<keyword evidence="1 6" id="KW-0489">Methyltransferase</keyword>
<dbReference type="Gene3D" id="1.10.287.1350">
    <property type="match status" value="1"/>
</dbReference>
<keyword evidence="3" id="KW-0949">S-adenosyl-L-methionine</keyword>
<dbReference type="Gene3D" id="3.40.50.150">
    <property type="entry name" value="Vaccinia Virus protein VP39"/>
    <property type="match status" value="1"/>
</dbReference>
<dbReference type="Gene3D" id="1.10.10.10">
    <property type="entry name" value="Winged helix-like DNA-binding domain superfamily/Winged helix DNA-binding domain"/>
    <property type="match status" value="1"/>
</dbReference>
<dbReference type="GO" id="GO:0032259">
    <property type="term" value="P:methylation"/>
    <property type="evidence" value="ECO:0007669"/>
    <property type="project" value="UniProtKB-KW"/>
</dbReference>
<accession>A0ABU2MSQ8</accession>
<dbReference type="InterPro" id="IPR036388">
    <property type="entry name" value="WH-like_DNA-bd_sf"/>
</dbReference>
<evidence type="ECO:0000313" key="7">
    <source>
        <dbReference type="Proteomes" id="UP001183246"/>
    </source>
</evidence>
<dbReference type="PANTHER" id="PTHR43712">
    <property type="entry name" value="PUTATIVE (AFU_ORTHOLOGUE AFUA_4G14580)-RELATED"/>
    <property type="match status" value="1"/>
</dbReference>
<dbReference type="Pfam" id="PF08100">
    <property type="entry name" value="Dimerisation"/>
    <property type="match status" value="1"/>
</dbReference>
<reference evidence="7" key="1">
    <citation type="submission" date="2023-07" db="EMBL/GenBank/DDBJ databases">
        <title>30 novel species of actinomycetes from the DSMZ collection.</title>
        <authorList>
            <person name="Nouioui I."/>
        </authorList>
    </citation>
    <scope>NUCLEOTIDE SEQUENCE [LARGE SCALE GENOMIC DNA]</scope>
    <source>
        <strain evidence="7">DSM 44938</strain>
    </source>
</reference>
<evidence type="ECO:0000259" key="4">
    <source>
        <dbReference type="Pfam" id="PF00891"/>
    </source>
</evidence>
<evidence type="ECO:0000256" key="2">
    <source>
        <dbReference type="ARBA" id="ARBA00022679"/>
    </source>
</evidence>
<dbReference type="PANTHER" id="PTHR43712:SF2">
    <property type="entry name" value="O-METHYLTRANSFERASE CICE"/>
    <property type="match status" value="1"/>
</dbReference>
<dbReference type="CDD" id="cd02440">
    <property type="entry name" value="AdoMet_MTases"/>
    <property type="match status" value="1"/>
</dbReference>
<dbReference type="Pfam" id="PF00891">
    <property type="entry name" value="Methyltransf_2"/>
    <property type="match status" value="1"/>
</dbReference>
<dbReference type="PIRSF" id="PIRSF005739">
    <property type="entry name" value="O-mtase"/>
    <property type="match status" value="1"/>
</dbReference>
<dbReference type="InterPro" id="IPR036390">
    <property type="entry name" value="WH_DNA-bd_sf"/>
</dbReference>
<evidence type="ECO:0000259" key="5">
    <source>
        <dbReference type="Pfam" id="PF08100"/>
    </source>
</evidence>
<evidence type="ECO:0000256" key="1">
    <source>
        <dbReference type="ARBA" id="ARBA00022603"/>
    </source>
</evidence>
<gene>
    <name evidence="6" type="ORF">RM590_17655</name>
</gene>
<name>A0ABU2MSQ8_9ACTN</name>
<dbReference type="GO" id="GO:0008168">
    <property type="term" value="F:methyltransferase activity"/>
    <property type="evidence" value="ECO:0007669"/>
    <property type="project" value="UniProtKB-KW"/>
</dbReference>